<reference evidence="5" key="1">
    <citation type="journal article" date="2014" name="Front. Microbiol.">
        <title>High frequency of phylogenetically diverse reductive dehalogenase-homologous genes in deep subseafloor sedimentary metagenomes.</title>
        <authorList>
            <person name="Kawai M."/>
            <person name="Futagami T."/>
            <person name="Toyoda A."/>
            <person name="Takaki Y."/>
            <person name="Nishi S."/>
            <person name="Hori S."/>
            <person name="Arai W."/>
            <person name="Tsubouchi T."/>
            <person name="Morono Y."/>
            <person name="Uchiyama I."/>
            <person name="Ito T."/>
            <person name="Fujiyama A."/>
            <person name="Inagaki F."/>
            <person name="Takami H."/>
        </authorList>
    </citation>
    <scope>NUCLEOTIDE SEQUENCE</scope>
    <source>
        <strain evidence="5">Expedition CK06-06</strain>
    </source>
</reference>
<dbReference type="Gene3D" id="2.60.120.970">
    <property type="match status" value="1"/>
</dbReference>
<sequence length="220" mass="24336">ATVLEGYSNTNFGSTSDMWAGYDEYLSPYGRTARSLIQFDVSTIPFGTTISNASLRVFLVYSWDFPSTSRTITTYRPNSTWSESIVTWNNHPSPVESYGSASVTHLSWGWYSFDVTNLVQGWVNNSIPNYGIMLRGSEQSGYDSSVRGFSTREGDYTPELVVTYSGSTLLPGTGPGGENSLDREHAIPIIEAMTGESTNWANSCQGFLQQQVTIKCLSYR</sequence>
<evidence type="ECO:0000256" key="3">
    <source>
        <dbReference type="ARBA" id="ARBA00022729"/>
    </source>
</evidence>
<evidence type="ECO:0000256" key="1">
    <source>
        <dbReference type="ARBA" id="ARBA00004613"/>
    </source>
</evidence>
<name>X0XLJ1_9ZZZZ</name>
<dbReference type="Pfam" id="PF24517">
    <property type="entry name" value="CBM96"/>
    <property type="match status" value="1"/>
</dbReference>
<feature type="non-terminal residue" evidence="5">
    <location>
        <position position="1"/>
    </location>
</feature>
<keyword evidence="3" id="KW-0732">Signal</keyword>
<dbReference type="EMBL" id="BARS01043119">
    <property type="protein sequence ID" value="GAG36202.1"/>
    <property type="molecule type" value="Genomic_DNA"/>
</dbReference>
<accession>X0XLJ1</accession>
<protein>
    <recommendedName>
        <fullName evidence="4">Carbohydrate-binding module family 96 domain-containing protein</fullName>
    </recommendedName>
</protein>
<evidence type="ECO:0000259" key="4">
    <source>
        <dbReference type="Pfam" id="PF24517"/>
    </source>
</evidence>
<dbReference type="NCBIfam" id="NF033679">
    <property type="entry name" value="DNRLRE_dom"/>
    <property type="match status" value="1"/>
</dbReference>
<comment type="subcellular location">
    <subcellularLocation>
        <location evidence="1">Secreted</location>
    </subcellularLocation>
</comment>
<keyword evidence="2" id="KW-0964">Secreted</keyword>
<organism evidence="5">
    <name type="scientific">marine sediment metagenome</name>
    <dbReference type="NCBI Taxonomy" id="412755"/>
    <lineage>
        <taxon>unclassified sequences</taxon>
        <taxon>metagenomes</taxon>
        <taxon>ecological metagenomes</taxon>
    </lineage>
</organism>
<dbReference type="AlphaFoldDB" id="X0XLJ1"/>
<proteinExistence type="predicted"/>
<comment type="caution">
    <text evidence="5">The sequence shown here is derived from an EMBL/GenBank/DDBJ whole genome shotgun (WGS) entry which is preliminary data.</text>
</comment>
<dbReference type="InterPro" id="IPR055372">
    <property type="entry name" value="CBM96"/>
</dbReference>
<evidence type="ECO:0000256" key="2">
    <source>
        <dbReference type="ARBA" id="ARBA00022525"/>
    </source>
</evidence>
<gene>
    <name evidence="5" type="ORF">S01H1_65330</name>
</gene>
<evidence type="ECO:0000313" key="5">
    <source>
        <dbReference type="EMBL" id="GAG36202.1"/>
    </source>
</evidence>
<dbReference type="GO" id="GO:0005576">
    <property type="term" value="C:extracellular region"/>
    <property type="evidence" value="ECO:0007669"/>
    <property type="project" value="UniProtKB-SubCell"/>
</dbReference>
<feature type="domain" description="Carbohydrate-binding module family 96" evidence="4">
    <location>
        <begin position="1"/>
        <end position="164"/>
    </location>
</feature>